<dbReference type="Gene3D" id="3.10.105.10">
    <property type="entry name" value="Dipeptide-binding Protein, Domain 3"/>
    <property type="match status" value="2"/>
</dbReference>
<dbReference type="PANTHER" id="PTHR30290:SF64">
    <property type="entry name" value="ABC TRANSPORTER PERIPLASMIC BINDING PROTEIN"/>
    <property type="match status" value="1"/>
</dbReference>
<dbReference type="Gene3D" id="3.40.190.10">
    <property type="entry name" value="Periplasmic binding protein-like II"/>
    <property type="match status" value="1"/>
</dbReference>
<feature type="domain" description="Solute-binding protein family 5" evidence="2">
    <location>
        <begin position="248"/>
        <end position="534"/>
    </location>
</feature>
<sequence length="539" mass="60647">MKRRDFIKKSTGVLAGASATALLPNIGFAAGKKVESMQLLTANASFDPVRPEMGRLISQSCKSIGWDVELAAEDYNLGITKVFKEFDFDMFIVRWTGRANRVDPETFTRMMFHQKGNYNKWGYNNTTVNVLTDAQQEEMDVEKRRDLILGTQQMLFEDAAASPIVHPSMTNAYREDRLDGLVPQLGEGIGSLWTDLNVRVKSGDGYVKTGQTSPLKNLNPISVHDSNEFKELRMIYDRLIQVGPDGSIVPWAATSINALDSTTIDIKLRDGMKFHDGKPVTVEDVKFTFEYFRKWKAPFFSSSLEKFESIKITGRNTMQIKLVAPHAPLMINFFAQIFIIPKHIWQDIPEKVDVDDVLNYANENPIGSGPFRFDYWDRGKELKVSANKDHFNAPKCAGIVRIAYGSHDAMAAAIEAGECDRTRYILKPSLVQDLNKISGIVGKGYPSHGWYGFMFNHLRGPFKDRAFRTALDMIVPRDVIREVVMSGFATNGGSPIAPANEFWHNSSIKSRSFNVKKARKILQEAGYSWDGSGKLHYPA</sequence>
<dbReference type="PANTHER" id="PTHR30290">
    <property type="entry name" value="PERIPLASMIC BINDING COMPONENT OF ABC TRANSPORTER"/>
    <property type="match status" value="1"/>
</dbReference>
<gene>
    <name evidence="3" type="ORF">METZ01_LOCUS117062</name>
</gene>
<proteinExistence type="predicted"/>
<dbReference type="GO" id="GO:0015833">
    <property type="term" value="P:peptide transport"/>
    <property type="evidence" value="ECO:0007669"/>
    <property type="project" value="TreeGrafter"/>
</dbReference>
<name>A0A381XHK9_9ZZZZ</name>
<protein>
    <recommendedName>
        <fullName evidence="2">Solute-binding protein family 5 domain-containing protein</fullName>
    </recommendedName>
</protein>
<organism evidence="3">
    <name type="scientific">marine metagenome</name>
    <dbReference type="NCBI Taxonomy" id="408172"/>
    <lineage>
        <taxon>unclassified sequences</taxon>
        <taxon>metagenomes</taxon>
        <taxon>ecological metagenomes</taxon>
    </lineage>
</organism>
<dbReference type="InterPro" id="IPR023765">
    <property type="entry name" value="SBP_5_CS"/>
</dbReference>
<dbReference type="EMBL" id="UINC01015209">
    <property type="protein sequence ID" value="SVA64208.1"/>
    <property type="molecule type" value="Genomic_DNA"/>
</dbReference>
<dbReference type="AlphaFoldDB" id="A0A381XHK9"/>
<dbReference type="CDD" id="cd00995">
    <property type="entry name" value="PBP2_NikA_DppA_OppA_like"/>
    <property type="match status" value="1"/>
</dbReference>
<dbReference type="GO" id="GO:1904680">
    <property type="term" value="F:peptide transmembrane transporter activity"/>
    <property type="evidence" value="ECO:0007669"/>
    <property type="project" value="TreeGrafter"/>
</dbReference>
<dbReference type="SUPFAM" id="SSF53850">
    <property type="entry name" value="Periplasmic binding protein-like II"/>
    <property type="match status" value="2"/>
</dbReference>
<dbReference type="Pfam" id="PF00496">
    <property type="entry name" value="SBP_bac_5"/>
    <property type="match status" value="1"/>
</dbReference>
<reference evidence="3" key="1">
    <citation type="submission" date="2018-05" db="EMBL/GenBank/DDBJ databases">
        <authorList>
            <person name="Lanie J.A."/>
            <person name="Ng W.-L."/>
            <person name="Kazmierczak K.M."/>
            <person name="Andrzejewski T.M."/>
            <person name="Davidsen T.M."/>
            <person name="Wayne K.J."/>
            <person name="Tettelin H."/>
            <person name="Glass J.I."/>
            <person name="Rusch D."/>
            <person name="Podicherti R."/>
            <person name="Tsui H.-C.T."/>
            <person name="Winkler M.E."/>
        </authorList>
    </citation>
    <scope>NUCLEOTIDE SEQUENCE</scope>
</reference>
<evidence type="ECO:0000313" key="3">
    <source>
        <dbReference type="EMBL" id="SVA64208.1"/>
    </source>
</evidence>
<keyword evidence="1" id="KW-0732">Signal</keyword>
<accession>A0A381XHK9</accession>
<evidence type="ECO:0000259" key="2">
    <source>
        <dbReference type="Pfam" id="PF00496"/>
    </source>
</evidence>
<dbReference type="InterPro" id="IPR000914">
    <property type="entry name" value="SBP_5_dom"/>
</dbReference>
<dbReference type="InterPro" id="IPR039424">
    <property type="entry name" value="SBP_5"/>
</dbReference>
<evidence type="ECO:0000256" key="1">
    <source>
        <dbReference type="ARBA" id="ARBA00022729"/>
    </source>
</evidence>
<dbReference type="PROSITE" id="PS01040">
    <property type="entry name" value="SBP_BACTERIAL_5"/>
    <property type="match status" value="1"/>
</dbReference>